<keyword evidence="3" id="KW-1185">Reference proteome</keyword>
<feature type="compositionally biased region" description="Low complexity" evidence="1">
    <location>
        <begin position="65"/>
        <end position="78"/>
    </location>
</feature>
<feature type="region of interest" description="Disordered" evidence="1">
    <location>
        <begin position="58"/>
        <end position="94"/>
    </location>
</feature>
<evidence type="ECO:0000313" key="3">
    <source>
        <dbReference type="Proteomes" id="UP001565368"/>
    </source>
</evidence>
<comment type="caution">
    <text evidence="2">The sequence shown here is derived from an EMBL/GenBank/DDBJ whole genome shotgun (WGS) entry which is preliminary data.</text>
</comment>
<dbReference type="RefSeq" id="XP_069206648.1">
    <property type="nucleotide sequence ID" value="XM_069356807.1"/>
</dbReference>
<name>A0ABR3PWA2_9TREE</name>
<reference evidence="2 3" key="1">
    <citation type="submission" date="2023-08" db="EMBL/GenBank/DDBJ databases">
        <title>Annotated Genome Sequence of Vanrija albida AlHP1.</title>
        <authorList>
            <person name="Herzog R."/>
        </authorList>
    </citation>
    <scope>NUCLEOTIDE SEQUENCE [LARGE SCALE GENOMIC DNA]</scope>
    <source>
        <strain evidence="2 3">AlHP1</strain>
    </source>
</reference>
<proteinExistence type="predicted"/>
<sequence>MSNPPLEIIVSGRHSVQRRPQFCDIHITVANESDDAAKSFAAVEQTAEFVQMQIRKLAPPKEPRAAAPGTAPAPFRPGEGAKSDTESATSAATTYGDEDDVAQAHEWPPRHPEFPISTWSMARISTSTWVPYTPNGDGPRKYEARASFKASFHNLPALEALVDQIGTKENVRIDNLTWHLSPETGASIAGRIRRAAVQDAVNKAQDYAWAVSPHAKVVPIEIADAGLGGGGGGPRFHAAPMAAAAFKRSGGGGGEDRLSFEPEPVVVEASVTAKFVVQ</sequence>
<dbReference type="Proteomes" id="UP001565368">
    <property type="component" value="Unassembled WGS sequence"/>
</dbReference>
<gene>
    <name evidence="2" type="ORF">Q8F55_008410</name>
</gene>
<evidence type="ECO:0008006" key="4">
    <source>
        <dbReference type="Google" id="ProtNLM"/>
    </source>
</evidence>
<protein>
    <recommendedName>
        <fullName evidence="4">SIMPL domain-containing protein</fullName>
    </recommendedName>
</protein>
<evidence type="ECO:0000313" key="2">
    <source>
        <dbReference type="EMBL" id="KAL1406704.1"/>
    </source>
</evidence>
<dbReference type="Pfam" id="PF04402">
    <property type="entry name" value="SIMPL"/>
    <property type="match status" value="1"/>
</dbReference>
<accession>A0ABR3PWA2</accession>
<evidence type="ECO:0000256" key="1">
    <source>
        <dbReference type="SAM" id="MobiDB-lite"/>
    </source>
</evidence>
<dbReference type="EMBL" id="JBBXJM010000006">
    <property type="protein sequence ID" value="KAL1406704.1"/>
    <property type="molecule type" value="Genomic_DNA"/>
</dbReference>
<dbReference type="GeneID" id="95989453"/>
<organism evidence="2 3">
    <name type="scientific">Vanrija albida</name>
    <dbReference type="NCBI Taxonomy" id="181172"/>
    <lineage>
        <taxon>Eukaryota</taxon>
        <taxon>Fungi</taxon>
        <taxon>Dikarya</taxon>
        <taxon>Basidiomycota</taxon>
        <taxon>Agaricomycotina</taxon>
        <taxon>Tremellomycetes</taxon>
        <taxon>Trichosporonales</taxon>
        <taxon>Trichosporonaceae</taxon>
        <taxon>Vanrija</taxon>
    </lineage>
</organism>
<dbReference type="Gene3D" id="3.30.110.170">
    <property type="entry name" value="Protein of unknown function (DUF541), domain 1"/>
    <property type="match status" value="1"/>
</dbReference>
<dbReference type="Gene3D" id="3.30.70.2970">
    <property type="entry name" value="Protein of unknown function (DUF541), domain 2"/>
    <property type="match status" value="1"/>
</dbReference>
<dbReference type="InterPro" id="IPR007497">
    <property type="entry name" value="SIMPL/DUF541"/>
</dbReference>